<reference evidence="3 4" key="1">
    <citation type="submission" date="2020-02" db="EMBL/GenBank/DDBJ databases">
        <title>A complete genome of a marine bacterium Vibrio sp. ZWAL4003 isolated from the mangrove sediment with the ability to degrade polysaccharides.</title>
        <authorList>
            <person name="Wu J."/>
            <person name="Qu W."/>
            <person name="Zeng R."/>
        </authorList>
    </citation>
    <scope>NUCLEOTIDE SEQUENCE [LARGE SCALE GENOMIC DNA]</scope>
    <source>
        <strain evidence="3 4">ZWAL4003</strain>
    </source>
</reference>
<evidence type="ECO:0000313" key="4">
    <source>
        <dbReference type="Proteomes" id="UP000503003"/>
    </source>
</evidence>
<dbReference type="CDD" id="cd11614">
    <property type="entry name" value="SAF_CpaB_FlgA_like"/>
    <property type="match status" value="1"/>
</dbReference>
<dbReference type="AlphaFoldDB" id="A0A6G7CQY1"/>
<dbReference type="InterPro" id="IPR017585">
    <property type="entry name" value="SAF_FlgA"/>
</dbReference>
<keyword evidence="4" id="KW-1185">Reference proteome</keyword>
<dbReference type="GO" id="GO:0044780">
    <property type="term" value="P:bacterial-type flagellum assembly"/>
    <property type="evidence" value="ECO:0007669"/>
    <property type="project" value="InterPro"/>
</dbReference>
<dbReference type="PANTHER" id="PTHR36307">
    <property type="entry name" value="FLAGELLA BASAL BODY P-RING FORMATION PROTEIN FLGA"/>
    <property type="match status" value="1"/>
</dbReference>
<keyword evidence="3" id="KW-0969">Cilium</keyword>
<keyword evidence="1" id="KW-1005">Bacterial flagellum biogenesis</keyword>
<sequence>MIMMFVLLLLSTETQAANMTEQKIQQLVESQLKQEIVGLAEQRKWAEYQTDWQVWVPSSANHLKECHSPLIISGQDNQSIPVGNLKRSLTCDDGSISWSINVTVKASLTLPVVVLQTPLSRGQTIDASMLKIETRTLTHQDDFFTRISDATGKDATRRMRVGQILDPMLLNSPPLVMKGNQVIIVASKNGVNASTQGVALQDGGLGDQIEVRNSSSQTVIHAVVTGLNQVNTQF</sequence>
<evidence type="ECO:0000313" key="3">
    <source>
        <dbReference type="EMBL" id="QIH44512.1"/>
    </source>
</evidence>
<keyword evidence="1" id="KW-0574">Periplasm</keyword>
<accession>A0A6G7CQY1</accession>
<gene>
    <name evidence="3" type="primary">flgA</name>
    <name evidence="3" type="ORF">G5S32_15110</name>
</gene>
<dbReference type="Pfam" id="PF13144">
    <property type="entry name" value="ChapFlgA"/>
    <property type="match status" value="1"/>
</dbReference>
<dbReference type="EMBL" id="CP049332">
    <property type="protein sequence ID" value="QIH44512.1"/>
    <property type="molecule type" value="Genomic_DNA"/>
</dbReference>
<dbReference type="GO" id="GO:0042597">
    <property type="term" value="C:periplasmic space"/>
    <property type="evidence" value="ECO:0007669"/>
    <property type="project" value="UniProtKB-SubCell"/>
</dbReference>
<dbReference type="PANTHER" id="PTHR36307:SF1">
    <property type="entry name" value="FLAGELLA BASAL BODY P-RING FORMATION PROTEIN FLGA"/>
    <property type="match status" value="1"/>
</dbReference>
<comment type="function">
    <text evidence="1">Involved in the assembly process of the P-ring formation. It may associate with FlgF on the rod constituting a structure essential for the P-ring assembly or may act as a modulator protein for the P-ring assembly.</text>
</comment>
<comment type="subcellular location">
    <subcellularLocation>
        <location evidence="1">Periplasm</location>
    </subcellularLocation>
</comment>
<keyword evidence="1" id="KW-0732">Signal</keyword>
<feature type="chain" id="PRO_5026378344" description="Flagella basal body P-ring formation protein FlgA" evidence="1">
    <location>
        <begin position="17"/>
        <end position="234"/>
    </location>
</feature>
<evidence type="ECO:0000259" key="2">
    <source>
        <dbReference type="Pfam" id="PF13144"/>
    </source>
</evidence>
<dbReference type="InterPro" id="IPR039246">
    <property type="entry name" value="Flagellar_FlgA"/>
</dbReference>
<name>A0A6G7CQY1_9VIBR</name>
<protein>
    <recommendedName>
        <fullName evidence="1">Flagella basal body P-ring formation protein FlgA</fullName>
    </recommendedName>
</protein>
<evidence type="ECO:0000256" key="1">
    <source>
        <dbReference type="RuleBase" id="RU362063"/>
    </source>
</evidence>
<dbReference type="Proteomes" id="UP000503003">
    <property type="component" value="Chromosome 2"/>
</dbReference>
<organism evidence="3 4">
    <name type="scientific">Vibrio ziniensis</name>
    <dbReference type="NCBI Taxonomy" id="2711221"/>
    <lineage>
        <taxon>Bacteria</taxon>
        <taxon>Pseudomonadati</taxon>
        <taxon>Pseudomonadota</taxon>
        <taxon>Gammaproteobacteria</taxon>
        <taxon>Vibrionales</taxon>
        <taxon>Vibrionaceae</taxon>
        <taxon>Vibrio</taxon>
    </lineage>
</organism>
<proteinExistence type="inferred from homology"/>
<dbReference type="Gene3D" id="3.90.1210.10">
    <property type="entry name" value="Antifreeze-like/N-acetylneuraminic acid synthase C-terminal domain"/>
    <property type="match status" value="1"/>
</dbReference>
<comment type="similarity">
    <text evidence="1">Belongs to the FlgA family.</text>
</comment>
<dbReference type="Gene3D" id="2.30.30.760">
    <property type="match status" value="1"/>
</dbReference>
<keyword evidence="3" id="KW-0966">Cell projection</keyword>
<keyword evidence="3" id="KW-0282">Flagellum</keyword>
<dbReference type="NCBIfam" id="TIGR03170">
    <property type="entry name" value="flgA_cterm"/>
    <property type="match status" value="1"/>
</dbReference>
<dbReference type="RefSeq" id="WP_165314164.1">
    <property type="nucleotide sequence ID" value="NZ_CP049332.1"/>
</dbReference>
<dbReference type="KEGG" id="vzi:G5S32_15110"/>
<feature type="signal peptide" evidence="1">
    <location>
        <begin position="1"/>
        <end position="16"/>
    </location>
</feature>
<feature type="domain" description="Flagella basal body P-ring formation protein FlgA SAF" evidence="2">
    <location>
        <begin position="111"/>
        <end position="230"/>
    </location>
</feature>